<dbReference type="EMBL" id="JAVDVX010000005">
    <property type="protein sequence ID" value="MDR7090886.1"/>
    <property type="molecule type" value="Genomic_DNA"/>
</dbReference>
<gene>
    <name evidence="2" type="ORF">J2X05_002912</name>
</gene>
<comment type="caution">
    <text evidence="2">The sequence shown here is derived from an EMBL/GenBank/DDBJ whole genome shotgun (WGS) entry which is preliminary data.</text>
</comment>
<protein>
    <submittedName>
        <fullName evidence="2">Uncharacterized protein</fullName>
    </submittedName>
</protein>
<evidence type="ECO:0000256" key="1">
    <source>
        <dbReference type="SAM" id="MobiDB-lite"/>
    </source>
</evidence>
<feature type="compositionally biased region" description="Basic and acidic residues" evidence="1">
    <location>
        <begin position="378"/>
        <end position="387"/>
    </location>
</feature>
<organism evidence="2 3">
    <name type="scientific">Cellvibrio fibrivorans</name>
    <dbReference type="NCBI Taxonomy" id="126350"/>
    <lineage>
        <taxon>Bacteria</taxon>
        <taxon>Pseudomonadati</taxon>
        <taxon>Pseudomonadota</taxon>
        <taxon>Gammaproteobacteria</taxon>
        <taxon>Cellvibrionales</taxon>
        <taxon>Cellvibrionaceae</taxon>
        <taxon>Cellvibrio</taxon>
    </lineage>
</organism>
<evidence type="ECO:0000313" key="3">
    <source>
        <dbReference type="Proteomes" id="UP001253595"/>
    </source>
</evidence>
<evidence type="ECO:0000313" key="2">
    <source>
        <dbReference type="EMBL" id="MDR7090886.1"/>
    </source>
</evidence>
<name>A0ABU1V0A9_9GAMM</name>
<feature type="compositionally biased region" description="Acidic residues" evidence="1">
    <location>
        <begin position="352"/>
        <end position="367"/>
    </location>
</feature>
<accession>A0ABU1V0A9</accession>
<proteinExistence type="predicted"/>
<keyword evidence="3" id="KW-1185">Reference proteome</keyword>
<dbReference type="Proteomes" id="UP001253595">
    <property type="component" value="Unassembled WGS sequence"/>
</dbReference>
<reference evidence="2 3" key="1">
    <citation type="submission" date="2023-07" db="EMBL/GenBank/DDBJ databases">
        <title>Sorghum-associated microbial communities from plants grown in Nebraska, USA.</title>
        <authorList>
            <person name="Schachtman D."/>
        </authorList>
    </citation>
    <scope>NUCLEOTIDE SEQUENCE [LARGE SCALE GENOMIC DNA]</scope>
    <source>
        <strain evidence="2 3">BE190</strain>
    </source>
</reference>
<sequence>MQTHVPPQHSNQQADPAQLRHDATKFLFEDNRPVTHSQVRLQSIARDGQPTGQLKSMQAMMAAHTNSRLQASKELAGATNAPTQADIVVQKKLVPRTWQLSKPMVQRKDTIQLKLEDALTYYNKITGENAKLKKDVDLAKLSIGQRRYFTRLENQVGLKSRKIGSSTGKTYRLNKPRQIRVRYGSTKARFARSERQERHEKGKYSGYNYATAKVTLTHKVNGKIMTVYITRGSQDGTTHSEGAIKDVIKLLQAQHVISVDWVYTEREACGPDNQNCRGANKLSDTSIFGQDVPIYYSVDWPDTAEKGAAAKDHRKKGTNLLKRIDTQVGKSKSIHNYQEKTDPAVHASEPFQQEDDGVVTSDDESSDERDILQGGYEGARKDYMELS</sequence>
<dbReference type="RefSeq" id="WP_310073577.1">
    <property type="nucleotide sequence ID" value="NZ_JAVDVX010000005.1"/>
</dbReference>
<feature type="region of interest" description="Disordered" evidence="1">
    <location>
        <begin position="331"/>
        <end position="387"/>
    </location>
</feature>